<dbReference type="Gene3D" id="2.40.40.20">
    <property type="match status" value="1"/>
</dbReference>
<evidence type="ECO:0000259" key="8">
    <source>
        <dbReference type="PROSITE" id="PS51669"/>
    </source>
</evidence>
<evidence type="ECO:0000256" key="7">
    <source>
        <dbReference type="ARBA" id="ARBA00023014"/>
    </source>
</evidence>
<dbReference type="SUPFAM" id="SSF50692">
    <property type="entry name" value="ADC-like"/>
    <property type="match status" value="1"/>
</dbReference>
<keyword evidence="4" id="KW-0479">Metal-binding</keyword>
<evidence type="ECO:0000256" key="2">
    <source>
        <dbReference type="ARBA" id="ARBA00010312"/>
    </source>
</evidence>
<keyword evidence="3" id="KW-0500">Molybdenum</keyword>
<dbReference type="EMBL" id="ABLD01000053">
    <property type="protein sequence ID" value="EDT06584.1"/>
    <property type="molecule type" value="Genomic_DNA"/>
</dbReference>
<dbReference type="Gene3D" id="3.40.228.10">
    <property type="entry name" value="Dimethylsulfoxide Reductase, domain 2"/>
    <property type="match status" value="1"/>
</dbReference>
<dbReference type="GO" id="GO:0051536">
    <property type="term" value="F:iron-sulfur cluster binding"/>
    <property type="evidence" value="ECO:0007669"/>
    <property type="project" value="UniProtKB-KW"/>
</dbReference>
<feature type="domain" description="4Fe-4S Mo/W bis-MGD-type" evidence="8">
    <location>
        <begin position="1"/>
        <end position="41"/>
    </location>
</feature>
<dbReference type="Gene3D" id="3.30.2070.10">
    <property type="entry name" value="Formate dehydrogenase/DMSO reductase"/>
    <property type="match status" value="1"/>
</dbReference>
<comment type="cofactor">
    <cofactor evidence="1">
        <name>Mo-bis(molybdopterin guanine dinucleotide)</name>
        <dbReference type="ChEBI" id="CHEBI:60539"/>
    </cofactor>
</comment>
<keyword evidence="5" id="KW-0560">Oxidoreductase</keyword>
<gene>
    <name evidence="9" type="ORF">BgramDRAFT_6633</name>
</gene>
<evidence type="ECO:0000313" key="9">
    <source>
        <dbReference type="EMBL" id="EDT06584.1"/>
    </source>
</evidence>
<dbReference type="SUPFAM" id="SSF53706">
    <property type="entry name" value="Formate dehydrogenase/DMSO reductase, domains 1-3"/>
    <property type="match status" value="1"/>
</dbReference>
<protein>
    <submittedName>
        <fullName evidence="9">Molybdopterin oxidoreductase</fullName>
    </submittedName>
</protein>
<dbReference type="InterPro" id="IPR050612">
    <property type="entry name" value="Prok_Mopterin_Oxidored"/>
</dbReference>
<dbReference type="InterPro" id="IPR006963">
    <property type="entry name" value="Mopterin_OxRdtase_4Fe-4S_dom"/>
</dbReference>
<evidence type="ECO:0000256" key="3">
    <source>
        <dbReference type="ARBA" id="ARBA00022505"/>
    </source>
</evidence>
<keyword evidence="10" id="KW-1185">Reference proteome</keyword>
<dbReference type="Gene3D" id="3.40.50.740">
    <property type="match status" value="1"/>
</dbReference>
<proteinExistence type="inferred from homology"/>
<dbReference type="CDD" id="cd02786">
    <property type="entry name" value="MopB_CT_3"/>
    <property type="match status" value="1"/>
</dbReference>
<dbReference type="InterPro" id="IPR006657">
    <property type="entry name" value="MoPterin_dinucl-bd_dom"/>
</dbReference>
<dbReference type="InterPro" id="IPR037920">
    <property type="entry name" value="YoaE_C"/>
</dbReference>
<dbReference type="CDD" id="cd02766">
    <property type="entry name" value="MopB_3"/>
    <property type="match status" value="1"/>
</dbReference>
<comment type="caution">
    <text evidence="9">The sequence shown here is derived from an EMBL/GenBank/DDBJ whole genome shotgun (WGS) entry which is preliminary data.</text>
</comment>
<dbReference type="Pfam" id="PF01568">
    <property type="entry name" value="Molydop_binding"/>
    <property type="match status" value="1"/>
</dbReference>
<dbReference type="GO" id="GO:0043546">
    <property type="term" value="F:molybdopterin cofactor binding"/>
    <property type="evidence" value="ECO:0007669"/>
    <property type="project" value="InterPro"/>
</dbReference>
<comment type="similarity">
    <text evidence="2">Belongs to the prokaryotic molybdopterin-containing oxidoreductase family.</text>
</comment>
<keyword evidence="7" id="KW-0411">Iron-sulfur</keyword>
<dbReference type="AlphaFoldDB" id="B1GB96"/>
<sequence>MRVTVEGDRAIKVVADSDHAPTQGALCTKVSRYAERVHHPQRLTTPMRRVGRKGEGRFEPIGWEEALELAAKRLREIAGRAPQAILPYSYAGTMGLVQGDSIAQRFFHKLGASQLDRTICAAAGAAGLKYTYGASIGMLTEFFEESEVILIWGSNPIASNLHFWTRAQQAKRRGARLIAIDPYRSLTAEKCHQHIVLKPGTDGALALGMMHVLISEDLLDHAYIAAHTLGFAELKARALTYPPSRVAEICGIDEQVIVDLARLYGSTKKAAIRLNYGLQRVRGGGNAVRAIACLPSLTGAWRERSGGALLSSSGWAPVDSHALQRPDLMPGWPASPSRVINMNAIGDALLHPGDAEFGPKIEAIVVYNSNPVAVAPDSGRVAAGFAREDLFTIVLEHFQTDTADYADLLLPATTQLEHLDVHKSYGHTHVMVNLPAIPPVGAARPNTEIFRGLARHMALDEPALFESDEAVAQNAFRWQDKKLEGVNWEALKQAGWAKLNLPDAPFAEGGFHTPSGKCEFYSERLAQQGLDPLPDYLPPYESAEFAPELAARYPLAMISPPARNFLNSTFVNVESLRSTEGEPHLDIHPADAEPRHIADGDYVRIFNDRGSMQARARVTDRAREGLVVGLSIWWKKLAPDGRNANQVTSQALTDLGGSATFYDCLVEVERV</sequence>
<dbReference type="Proteomes" id="UP000005045">
    <property type="component" value="Unassembled WGS sequence"/>
</dbReference>
<dbReference type="GO" id="GO:0046872">
    <property type="term" value="F:metal ion binding"/>
    <property type="evidence" value="ECO:0007669"/>
    <property type="project" value="UniProtKB-KW"/>
</dbReference>
<evidence type="ECO:0000256" key="1">
    <source>
        <dbReference type="ARBA" id="ARBA00001942"/>
    </source>
</evidence>
<organism evidence="9 10">
    <name type="scientific">Paraburkholderia graminis (strain ATCC 700544 / DSM 17151 / LMG 18924 / NCIMB 13744 / C4D1M)</name>
    <dbReference type="NCBI Taxonomy" id="396598"/>
    <lineage>
        <taxon>Bacteria</taxon>
        <taxon>Pseudomonadati</taxon>
        <taxon>Pseudomonadota</taxon>
        <taxon>Betaproteobacteria</taxon>
        <taxon>Burkholderiales</taxon>
        <taxon>Burkholderiaceae</taxon>
        <taxon>Paraburkholderia</taxon>
    </lineage>
</organism>
<evidence type="ECO:0000256" key="4">
    <source>
        <dbReference type="ARBA" id="ARBA00022723"/>
    </source>
</evidence>
<dbReference type="PANTHER" id="PTHR43742">
    <property type="entry name" value="TRIMETHYLAMINE-N-OXIDE REDUCTASE"/>
    <property type="match status" value="1"/>
</dbReference>
<name>B1GB96_PARG4</name>
<evidence type="ECO:0000256" key="5">
    <source>
        <dbReference type="ARBA" id="ARBA00023002"/>
    </source>
</evidence>
<dbReference type="PROSITE" id="PS51669">
    <property type="entry name" value="4FE4S_MOW_BIS_MGD"/>
    <property type="match status" value="1"/>
</dbReference>
<dbReference type="InterPro" id="IPR006656">
    <property type="entry name" value="Mopterin_OxRdtase"/>
</dbReference>
<dbReference type="PROSITE" id="PS00490">
    <property type="entry name" value="MOLYBDOPTERIN_PROK_2"/>
    <property type="match status" value="1"/>
</dbReference>
<reference evidence="9 10" key="1">
    <citation type="submission" date="2008-03" db="EMBL/GenBank/DDBJ databases">
        <title>Sequencing of the draft genome and assembly of Burkholderia graminis C4D1M.</title>
        <authorList>
            <consortium name="US DOE Joint Genome Institute (JGI-PGF)"/>
            <person name="Copeland A."/>
            <person name="Lucas S."/>
            <person name="Lapidus A."/>
            <person name="Glavina del Rio T."/>
            <person name="Dalin E."/>
            <person name="Tice H."/>
            <person name="Bruce D."/>
            <person name="Goodwin L."/>
            <person name="Pitluck S."/>
            <person name="Larimer F."/>
            <person name="Land M.L."/>
            <person name="Hauser L."/>
            <person name="Tiedje J."/>
            <person name="Richardson P."/>
        </authorList>
    </citation>
    <scope>NUCLEOTIDE SEQUENCE [LARGE SCALE GENOMIC DNA]</scope>
    <source>
        <strain evidence="10">ATCC 700544 / DSM 17151 / LMG 18924 / NCIMB 13744 / C4D1M</strain>
    </source>
</reference>
<dbReference type="Pfam" id="PF00384">
    <property type="entry name" value="Molybdopterin"/>
    <property type="match status" value="1"/>
</dbReference>
<keyword evidence="6" id="KW-0408">Iron</keyword>
<dbReference type="InterPro" id="IPR006655">
    <property type="entry name" value="Mopterin_OxRdtase_prok_CS"/>
</dbReference>
<accession>B1GB96</accession>
<dbReference type="PANTHER" id="PTHR43742:SF6">
    <property type="entry name" value="OXIDOREDUCTASE YYAE-RELATED"/>
    <property type="match status" value="1"/>
</dbReference>
<dbReference type="Gene3D" id="2.20.25.90">
    <property type="entry name" value="ADC-like domains"/>
    <property type="match status" value="1"/>
</dbReference>
<evidence type="ECO:0000256" key="6">
    <source>
        <dbReference type="ARBA" id="ARBA00023004"/>
    </source>
</evidence>
<dbReference type="GO" id="GO:0016491">
    <property type="term" value="F:oxidoreductase activity"/>
    <property type="evidence" value="ECO:0007669"/>
    <property type="project" value="UniProtKB-KW"/>
</dbReference>
<dbReference type="InterPro" id="IPR009010">
    <property type="entry name" value="Asp_de-COase-like_dom_sf"/>
</dbReference>
<evidence type="ECO:0000313" key="10">
    <source>
        <dbReference type="Proteomes" id="UP000005045"/>
    </source>
</evidence>